<proteinExistence type="predicted"/>
<sequence length="270" mass="28897">MSLNDLLASFGLGSVKGVLGAVLLPPASPLLLAVFGWLMHRRWPRMGPLIWVGGLLGMWLLCLPAVGLGLAAWLTTPPPPLTDAQVAALQRAPRTAVLVLGAGRRELAPEYGTVDLKPYTAERLRYGAWLARRTGLPLGFSGGVAPGENPGATEAEAAALVAQRDFGLKLRWRENRSRDTDENARYSVAMLAADGITQIVLVTHDMHQRRALAAFARAMQRQGVQMRLVPAPMAVPPGGPLAAGDFWPSVAGLQRSLFALHEWLGRLAGA</sequence>
<accession>A0ABU9CHZ0</accession>
<protein>
    <submittedName>
        <fullName evidence="3">YdcF family protein</fullName>
    </submittedName>
</protein>
<dbReference type="PANTHER" id="PTHR30336">
    <property type="entry name" value="INNER MEMBRANE PROTEIN, PROBABLE PERMEASE"/>
    <property type="match status" value="1"/>
</dbReference>
<evidence type="ECO:0000259" key="2">
    <source>
        <dbReference type="Pfam" id="PF02698"/>
    </source>
</evidence>
<dbReference type="PANTHER" id="PTHR30336:SF4">
    <property type="entry name" value="ENVELOPE BIOGENESIS FACTOR ELYC"/>
    <property type="match status" value="1"/>
</dbReference>
<dbReference type="InterPro" id="IPR003848">
    <property type="entry name" value="DUF218"/>
</dbReference>
<evidence type="ECO:0000256" key="1">
    <source>
        <dbReference type="SAM" id="Phobius"/>
    </source>
</evidence>
<keyword evidence="1" id="KW-0812">Transmembrane</keyword>
<dbReference type="InterPro" id="IPR014729">
    <property type="entry name" value="Rossmann-like_a/b/a_fold"/>
</dbReference>
<feature type="transmembrane region" description="Helical" evidence="1">
    <location>
        <begin position="50"/>
        <end position="74"/>
    </location>
</feature>
<comment type="caution">
    <text evidence="3">The sequence shown here is derived from an EMBL/GenBank/DDBJ whole genome shotgun (WGS) entry which is preliminary data.</text>
</comment>
<dbReference type="Proteomes" id="UP001365405">
    <property type="component" value="Unassembled WGS sequence"/>
</dbReference>
<keyword evidence="4" id="KW-1185">Reference proteome</keyword>
<dbReference type="Pfam" id="PF02698">
    <property type="entry name" value="DUF218"/>
    <property type="match status" value="1"/>
</dbReference>
<name>A0ABU9CHZ0_9BURK</name>
<dbReference type="Gene3D" id="3.40.50.620">
    <property type="entry name" value="HUPs"/>
    <property type="match status" value="1"/>
</dbReference>
<keyword evidence="1" id="KW-1133">Transmembrane helix</keyword>
<feature type="transmembrane region" description="Helical" evidence="1">
    <location>
        <begin position="20"/>
        <end position="38"/>
    </location>
</feature>
<evidence type="ECO:0000313" key="3">
    <source>
        <dbReference type="EMBL" id="MEK8051479.1"/>
    </source>
</evidence>
<organism evidence="3 4">
    <name type="scientific">Pseudaquabacterium inlustre</name>
    <dbReference type="NCBI Taxonomy" id="2984192"/>
    <lineage>
        <taxon>Bacteria</taxon>
        <taxon>Pseudomonadati</taxon>
        <taxon>Pseudomonadota</taxon>
        <taxon>Betaproteobacteria</taxon>
        <taxon>Burkholderiales</taxon>
        <taxon>Sphaerotilaceae</taxon>
        <taxon>Pseudaquabacterium</taxon>
    </lineage>
</organism>
<evidence type="ECO:0000313" key="4">
    <source>
        <dbReference type="Proteomes" id="UP001365405"/>
    </source>
</evidence>
<reference evidence="3 4" key="1">
    <citation type="submission" date="2024-04" db="EMBL/GenBank/DDBJ databases">
        <title>Novel species of the genus Ideonella isolated from streams.</title>
        <authorList>
            <person name="Lu H."/>
        </authorList>
    </citation>
    <scope>NUCLEOTIDE SEQUENCE [LARGE SCALE GENOMIC DNA]</scope>
    <source>
        <strain evidence="3 4">DXS22W</strain>
    </source>
</reference>
<feature type="domain" description="DUF218" evidence="2">
    <location>
        <begin position="96"/>
        <end position="265"/>
    </location>
</feature>
<gene>
    <name evidence="3" type="ORF">AACH10_14595</name>
</gene>
<dbReference type="RefSeq" id="WP_341411160.1">
    <property type="nucleotide sequence ID" value="NZ_JBBUTH010000007.1"/>
</dbReference>
<dbReference type="EMBL" id="JBBUTH010000007">
    <property type="protein sequence ID" value="MEK8051479.1"/>
    <property type="molecule type" value="Genomic_DNA"/>
</dbReference>
<dbReference type="InterPro" id="IPR051599">
    <property type="entry name" value="Cell_Envelope_Assoc"/>
</dbReference>
<keyword evidence="1" id="KW-0472">Membrane</keyword>
<dbReference type="CDD" id="cd06259">
    <property type="entry name" value="YdcF-like"/>
    <property type="match status" value="1"/>
</dbReference>